<dbReference type="AlphaFoldDB" id="A0A6G2CQN0"/>
<proteinExistence type="predicted"/>
<dbReference type="RefSeq" id="WP_129821443.1">
    <property type="nucleotide sequence ID" value="NZ_JAMQUY010000019.1"/>
</dbReference>
<dbReference type="EMBL" id="WMQV01000035">
    <property type="protein sequence ID" value="MTL95211.1"/>
    <property type="molecule type" value="Genomic_DNA"/>
</dbReference>
<sequence>MNKIQIISFIKEEELTIKATEMFVTKEIKQEKKRYYRIADHFIELIYLDLNCLSEISNLPLSKANQRILLLKEITFELEQRIYSILQTKDILIFTGHLSEHLSIFPTIIKFEELTSSKKLNLNLLIYLLNQSNLLSTLKSHHSSLFLLTGETTETELVSTIVTQTLNQLSQIETAQKLKLYLFTPFELSLIDLADIEDPINEYLMNPLFEIEQFKNVNQDYQICYAVVALN</sequence>
<protein>
    <submittedName>
        <fullName evidence="1">Uncharacterized protein</fullName>
    </submittedName>
</protein>
<reference evidence="1" key="1">
    <citation type="journal article" date="2019" name="Nat. Med.">
        <title>A library of human gut bacterial isolates paired with longitudinal multiomics data enables mechanistic microbiome research.</title>
        <authorList>
            <person name="Poyet M."/>
            <person name="Groussin M."/>
            <person name="Gibbons S.M."/>
            <person name="Avila-Pacheco J."/>
            <person name="Jiang X."/>
            <person name="Kearney S.M."/>
            <person name="Perrotta A.R."/>
            <person name="Berdy B."/>
            <person name="Zhao S."/>
            <person name="Lieberman T.D."/>
            <person name="Swanson P.K."/>
            <person name="Smith M."/>
            <person name="Roesemann S."/>
            <person name="Alexander J.E."/>
            <person name="Rich S.A."/>
            <person name="Livny J."/>
            <person name="Vlamakis H."/>
            <person name="Clish C."/>
            <person name="Bullock K."/>
            <person name="Deik A."/>
            <person name="Scott J."/>
            <person name="Pierce K.A."/>
            <person name="Xavier R.J."/>
            <person name="Alm E.J."/>
        </authorList>
    </citation>
    <scope>NUCLEOTIDE SEQUENCE</scope>
    <source>
        <strain evidence="1">BIOML-A179</strain>
    </source>
</reference>
<name>A0A6G2CQN0_9FIRM</name>
<accession>A0A6G2CQN0</accession>
<evidence type="ECO:0000313" key="1">
    <source>
        <dbReference type="EMBL" id="MTL95211.1"/>
    </source>
</evidence>
<gene>
    <name evidence="1" type="ORF">GMA64_11790</name>
</gene>
<organism evidence="1">
    <name type="scientific">Turicibacter sanguinis</name>
    <dbReference type="NCBI Taxonomy" id="154288"/>
    <lineage>
        <taxon>Bacteria</taxon>
        <taxon>Bacillati</taxon>
        <taxon>Bacillota</taxon>
        <taxon>Erysipelotrichia</taxon>
        <taxon>Erysipelotrichales</taxon>
        <taxon>Turicibacteraceae</taxon>
        <taxon>Turicibacter</taxon>
    </lineage>
</organism>
<comment type="caution">
    <text evidence="1">The sequence shown here is derived from an EMBL/GenBank/DDBJ whole genome shotgun (WGS) entry which is preliminary data.</text>
</comment>